<proteinExistence type="predicted"/>
<evidence type="ECO:0000313" key="4">
    <source>
        <dbReference type="Proteomes" id="UP001454036"/>
    </source>
</evidence>
<organism evidence="3 4">
    <name type="scientific">Lithospermum erythrorhizon</name>
    <name type="common">Purple gromwell</name>
    <name type="synonym">Lithospermum officinale var. erythrorhizon</name>
    <dbReference type="NCBI Taxonomy" id="34254"/>
    <lineage>
        <taxon>Eukaryota</taxon>
        <taxon>Viridiplantae</taxon>
        <taxon>Streptophyta</taxon>
        <taxon>Embryophyta</taxon>
        <taxon>Tracheophyta</taxon>
        <taxon>Spermatophyta</taxon>
        <taxon>Magnoliopsida</taxon>
        <taxon>eudicotyledons</taxon>
        <taxon>Gunneridae</taxon>
        <taxon>Pentapetalae</taxon>
        <taxon>asterids</taxon>
        <taxon>lamiids</taxon>
        <taxon>Boraginales</taxon>
        <taxon>Boraginaceae</taxon>
        <taxon>Boraginoideae</taxon>
        <taxon>Lithospermeae</taxon>
        <taxon>Lithospermum</taxon>
    </lineage>
</organism>
<comment type="caution">
    <text evidence="3">The sequence shown here is derived from an EMBL/GenBank/DDBJ whole genome shotgun (WGS) entry which is preliminary data.</text>
</comment>
<feature type="compositionally biased region" description="Polar residues" evidence="1">
    <location>
        <begin position="16"/>
        <end position="26"/>
    </location>
</feature>
<feature type="transmembrane region" description="Helical" evidence="2">
    <location>
        <begin position="68"/>
        <end position="85"/>
    </location>
</feature>
<dbReference type="AlphaFoldDB" id="A0AAV3QYJ2"/>
<name>A0AAV3QYJ2_LITER</name>
<keyword evidence="2" id="KW-0472">Membrane</keyword>
<reference evidence="3 4" key="1">
    <citation type="submission" date="2024-01" db="EMBL/GenBank/DDBJ databases">
        <title>The complete chloroplast genome sequence of Lithospermum erythrorhizon: insights into the phylogenetic relationship among Boraginaceae species and the maternal lineages of purple gromwells.</title>
        <authorList>
            <person name="Okada T."/>
            <person name="Watanabe K."/>
        </authorList>
    </citation>
    <scope>NUCLEOTIDE SEQUENCE [LARGE SCALE GENOMIC DNA]</scope>
</reference>
<feature type="compositionally biased region" description="Low complexity" evidence="1">
    <location>
        <begin position="1"/>
        <end position="15"/>
    </location>
</feature>
<sequence>MLVSSPSRSSPISSPHVTPQAGSTTNIHVMTTRGKEGIFKSKAAVFEFEVLVFLGGDGARICELLGEGFLWAAGFCLLGACFLLFPDVDAAHRLSPSTVLTLWVALTYNRRRGGCFLVENCRFGVSIPHLLVFGLVCGGIGSVSSLFCVF</sequence>
<dbReference type="EMBL" id="BAABME010023457">
    <property type="protein sequence ID" value="GAA0168066.1"/>
    <property type="molecule type" value="Genomic_DNA"/>
</dbReference>
<keyword evidence="2" id="KW-1133">Transmembrane helix</keyword>
<keyword evidence="4" id="KW-1185">Reference proteome</keyword>
<protein>
    <submittedName>
        <fullName evidence="3">Uncharacterized protein</fullName>
    </submittedName>
</protein>
<feature type="transmembrane region" description="Helical" evidence="2">
    <location>
        <begin position="127"/>
        <end position="149"/>
    </location>
</feature>
<feature type="region of interest" description="Disordered" evidence="1">
    <location>
        <begin position="1"/>
        <end position="26"/>
    </location>
</feature>
<accession>A0AAV3QYJ2</accession>
<dbReference type="Proteomes" id="UP001454036">
    <property type="component" value="Unassembled WGS sequence"/>
</dbReference>
<evidence type="ECO:0000313" key="3">
    <source>
        <dbReference type="EMBL" id="GAA0168066.1"/>
    </source>
</evidence>
<evidence type="ECO:0000256" key="2">
    <source>
        <dbReference type="SAM" id="Phobius"/>
    </source>
</evidence>
<gene>
    <name evidence="3" type="ORF">LIER_40486</name>
</gene>
<evidence type="ECO:0000256" key="1">
    <source>
        <dbReference type="SAM" id="MobiDB-lite"/>
    </source>
</evidence>
<keyword evidence="2" id="KW-0812">Transmembrane</keyword>